<dbReference type="GO" id="GO:0003677">
    <property type="term" value="F:DNA binding"/>
    <property type="evidence" value="ECO:0007669"/>
    <property type="project" value="UniProtKB-UniRule"/>
</dbReference>
<evidence type="ECO:0000256" key="2">
    <source>
        <dbReference type="PROSITE-ProRule" id="PRU00335"/>
    </source>
</evidence>
<sequence>MTDPLEPWMEELIQGNEAGAEHKMTEKQARIFEAAIEIFAEKGYAGSSTSEIAQRAGVAEGTIFRHYKTKKDLLISIVTPAMVRMLAPFVIREFREVLKTDYDRFDQFLRALIENRILFLQQNRSLFKIIVQEIPFHPDLQHQFQKLVFAQVKVHFEKVVDKFKAEGKMVDLPTMTILRLSASTIIGYILARSIVSDKESSTWDDELEREATINFIMKGLAP</sequence>
<dbReference type="AlphaFoldDB" id="A0A1T2X2B9"/>
<keyword evidence="5" id="KW-1185">Reference proteome</keyword>
<dbReference type="PANTHER" id="PTHR30055:SF222">
    <property type="entry name" value="REGULATORY PROTEIN"/>
    <property type="match status" value="1"/>
</dbReference>
<dbReference type="EMBL" id="MSZX01000013">
    <property type="protein sequence ID" value="OPA73965.1"/>
    <property type="molecule type" value="Genomic_DNA"/>
</dbReference>
<dbReference type="InterPro" id="IPR009057">
    <property type="entry name" value="Homeodomain-like_sf"/>
</dbReference>
<comment type="caution">
    <text evidence="4">The sequence shown here is derived from an EMBL/GenBank/DDBJ whole genome shotgun (WGS) entry which is preliminary data.</text>
</comment>
<reference evidence="4 5" key="1">
    <citation type="submission" date="2017-01" db="EMBL/GenBank/DDBJ databases">
        <title>Genome analysis of Paenibacillus selenitrireducens ES3-24.</title>
        <authorList>
            <person name="Xu D."/>
            <person name="Yao R."/>
            <person name="Zheng S."/>
        </authorList>
    </citation>
    <scope>NUCLEOTIDE SEQUENCE [LARGE SCALE GENOMIC DNA]</scope>
    <source>
        <strain evidence="4 5">ES3-24</strain>
    </source>
</reference>
<dbReference type="PROSITE" id="PS50977">
    <property type="entry name" value="HTH_TETR_2"/>
    <property type="match status" value="1"/>
</dbReference>
<evidence type="ECO:0000259" key="3">
    <source>
        <dbReference type="PROSITE" id="PS50977"/>
    </source>
</evidence>
<dbReference type="InterPro" id="IPR036271">
    <property type="entry name" value="Tet_transcr_reg_TetR-rel_C_sf"/>
</dbReference>
<dbReference type="Pfam" id="PF00440">
    <property type="entry name" value="TetR_N"/>
    <property type="match status" value="1"/>
</dbReference>
<dbReference type="PANTHER" id="PTHR30055">
    <property type="entry name" value="HTH-TYPE TRANSCRIPTIONAL REGULATOR RUTR"/>
    <property type="match status" value="1"/>
</dbReference>
<dbReference type="RefSeq" id="WP_078502195.1">
    <property type="nucleotide sequence ID" value="NZ_MSZX01000013.1"/>
</dbReference>
<gene>
    <name evidence="4" type="ORF">BVG16_26355</name>
</gene>
<feature type="DNA-binding region" description="H-T-H motif" evidence="2">
    <location>
        <begin position="48"/>
        <end position="67"/>
    </location>
</feature>
<dbReference type="Proteomes" id="UP000190188">
    <property type="component" value="Unassembled WGS sequence"/>
</dbReference>
<dbReference type="SUPFAM" id="SSF46689">
    <property type="entry name" value="Homeodomain-like"/>
    <property type="match status" value="1"/>
</dbReference>
<keyword evidence="1 2" id="KW-0238">DNA-binding</keyword>
<accession>A0A1T2X2B9</accession>
<evidence type="ECO:0000256" key="1">
    <source>
        <dbReference type="ARBA" id="ARBA00023125"/>
    </source>
</evidence>
<protein>
    <submittedName>
        <fullName evidence="4">TetR family transcriptional regulator</fullName>
    </submittedName>
</protein>
<proteinExistence type="predicted"/>
<dbReference type="PRINTS" id="PR00455">
    <property type="entry name" value="HTHTETR"/>
</dbReference>
<dbReference type="Gene3D" id="1.10.357.10">
    <property type="entry name" value="Tetracycline Repressor, domain 2"/>
    <property type="match status" value="1"/>
</dbReference>
<evidence type="ECO:0000313" key="4">
    <source>
        <dbReference type="EMBL" id="OPA73965.1"/>
    </source>
</evidence>
<organism evidence="4 5">
    <name type="scientific">Paenibacillus selenitireducens</name>
    <dbReference type="NCBI Taxonomy" id="1324314"/>
    <lineage>
        <taxon>Bacteria</taxon>
        <taxon>Bacillati</taxon>
        <taxon>Bacillota</taxon>
        <taxon>Bacilli</taxon>
        <taxon>Bacillales</taxon>
        <taxon>Paenibacillaceae</taxon>
        <taxon>Paenibacillus</taxon>
    </lineage>
</organism>
<dbReference type="GO" id="GO:0006355">
    <property type="term" value="P:regulation of DNA-templated transcription"/>
    <property type="evidence" value="ECO:0007669"/>
    <property type="project" value="UniProtKB-ARBA"/>
</dbReference>
<dbReference type="InterPro" id="IPR050109">
    <property type="entry name" value="HTH-type_TetR-like_transc_reg"/>
</dbReference>
<dbReference type="OrthoDB" id="9780824at2"/>
<evidence type="ECO:0000313" key="5">
    <source>
        <dbReference type="Proteomes" id="UP000190188"/>
    </source>
</evidence>
<feature type="domain" description="HTH tetR-type" evidence="3">
    <location>
        <begin position="25"/>
        <end position="85"/>
    </location>
</feature>
<dbReference type="SUPFAM" id="SSF48498">
    <property type="entry name" value="Tetracyclin repressor-like, C-terminal domain"/>
    <property type="match status" value="1"/>
</dbReference>
<dbReference type="InterPro" id="IPR001647">
    <property type="entry name" value="HTH_TetR"/>
</dbReference>
<name>A0A1T2X2B9_9BACL</name>
<dbReference type="STRING" id="1324314.BVG16_26355"/>